<accession>A0AAN8RNS4</accession>
<dbReference type="GO" id="GO:0030572">
    <property type="term" value="F:phosphatidyltransferase activity"/>
    <property type="evidence" value="ECO:0007669"/>
    <property type="project" value="UniProtKB-ARBA"/>
</dbReference>
<feature type="domain" description="PLD phosphodiesterase" evidence="1">
    <location>
        <begin position="455"/>
        <end position="482"/>
    </location>
</feature>
<dbReference type="EMBL" id="JAVHNR010000001">
    <property type="protein sequence ID" value="KAK6357717.1"/>
    <property type="molecule type" value="Genomic_DNA"/>
</dbReference>
<name>A0AAN8RNS4_9PEZI</name>
<feature type="domain" description="PLD phosphodiesterase" evidence="1">
    <location>
        <begin position="197"/>
        <end position="224"/>
    </location>
</feature>
<reference evidence="2 3" key="1">
    <citation type="submission" date="2019-10" db="EMBL/GenBank/DDBJ databases">
        <authorList>
            <person name="Palmer J.M."/>
        </authorList>
    </citation>
    <scope>NUCLEOTIDE SEQUENCE [LARGE SCALE GENOMIC DNA]</scope>
    <source>
        <strain evidence="2 3">TWF718</strain>
    </source>
</reference>
<comment type="caution">
    <text evidence="2">The sequence shown here is derived from an EMBL/GenBank/DDBJ whole genome shotgun (WGS) entry which is preliminary data.</text>
</comment>
<dbReference type="SUPFAM" id="SSF56024">
    <property type="entry name" value="Phospholipase D/nuclease"/>
    <property type="match status" value="2"/>
</dbReference>
<dbReference type="GO" id="GO:0032049">
    <property type="term" value="P:cardiolipin biosynthetic process"/>
    <property type="evidence" value="ECO:0007669"/>
    <property type="project" value="UniProtKB-ARBA"/>
</dbReference>
<sequence>MQHLTKKAGLGVLDSIMSFMGGEPLSLKIHTPSKGEIRAITEDGTFGSVRPSDLFLKIYVNIMRSQEDSSSNSDLGPKAGALGWVPLTIISTVPDIADHYYDMIIEARSEIMIFSNFWKHSYAAQRIGDALKILSKAVGERSGLPIIVKIMFDRGSIKHLLQPRAQVTEDEWISLGLPSSQDIPNIDLEVVNYHNFPIGTFHSKFMVIDKKVAVLNSCNIQDNSNLEMMCQFEGPIVDEIWDHAVSTWGLNMDSKRPSLNRSSNGTLIYPDAISVAPVDFASFCDPPPRQIIDSVTKVLNRSISNPPLPDITGDDILDTPFHSHTRSSANNLPMVLAPRAPYSSFGNTSLNTPQNAAWLSAIHFSKSKVFIQTPDLNAPPVIAALLEAIRRGVEVTMVLCLGYNDLGEMLPTQGGHNEWVVAHMMKQLNEEEKGRLNICWYVGRDMLKPVHASKHFRTCHIKLMIVDERIGIQGSGNQDTQSWFHSQEINIVIDSEEVCRQWMEQLTTNQNSLSCGRGSEVDGIWRDGFGNQAPGYWS</sequence>
<dbReference type="PANTHER" id="PTHR21248">
    <property type="entry name" value="CARDIOLIPIN SYNTHASE"/>
    <property type="match status" value="1"/>
</dbReference>
<dbReference type="CDD" id="cd00138">
    <property type="entry name" value="PLDc_SF"/>
    <property type="match status" value="1"/>
</dbReference>
<protein>
    <recommendedName>
        <fullName evidence="1">PLD phosphodiesterase domain-containing protein</fullName>
    </recommendedName>
</protein>
<evidence type="ECO:0000313" key="2">
    <source>
        <dbReference type="EMBL" id="KAK6357717.1"/>
    </source>
</evidence>
<dbReference type="AlphaFoldDB" id="A0AAN8RNS4"/>
<keyword evidence="3" id="KW-1185">Reference proteome</keyword>
<evidence type="ECO:0000259" key="1">
    <source>
        <dbReference type="PROSITE" id="PS50035"/>
    </source>
</evidence>
<organism evidence="2 3">
    <name type="scientific">Orbilia javanica</name>
    <dbReference type="NCBI Taxonomy" id="47235"/>
    <lineage>
        <taxon>Eukaryota</taxon>
        <taxon>Fungi</taxon>
        <taxon>Dikarya</taxon>
        <taxon>Ascomycota</taxon>
        <taxon>Pezizomycotina</taxon>
        <taxon>Orbiliomycetes</taxon>
        <taxon>Orbiliales</taxon>
        <taxon>Orbiliaceae</taxon>
        <taxon>Orbilia</taxon>
    </lineage>
</organism>
<gene>
    <name evidence="2" type="ORF">TWF718_002026</name>
</gene>
<dbReference type="PANTHER" id="PTHR21248:SF22">
    <property type="entry name" value="PHOSPHOLIPASE D"/>
    <property type="match status" value="1"/>
</dbReference>
<dbReference type="Gene3D" id="3.30.870.10">
    <property type="entry name" value="Endonuclease Chain A"/>
    <property type="match status" value="2"/>
</dbReference>
<dbReference type="Proteomes" id="UP001313282">
    <property type="component" value="Unassembled WGS sequence"/>
</dbReference>
<proteinExistence type="predicted"/>
<dbReference type="InterPro" id="IPR025202">
    <property type="entry name" value="PLD-like_dom"/>
</dbReference>
<evidence type="ECO:0000313" key="3">
    <source>
        <dbReference type="Proteomes" id="UP001313282"/>
    </source>
</evidence>
<dbReference type="PROSITE" id="PS50035">
    <property type="entry name" value="PLD"/>
    <property type="match status" value="2"/>
</dbReference>
<dbReference type="Pfam" id="PF13091">
    <property type="entry name" value="PLDc_2"/>
    <property type="match status" value="1"/>
</dbReference>
<dbReference type="InterPro" id="IPR001736">
    <property type="entry name" value="PLipase_D/transphosphatidylase"/>
</dbReference>